<dbReference type="GO" id="GO:0019120">
    <property type="term" value="F:hydrolase activity, acting on acid halide bonds, in C-halide compounds"/>
    <property type="evidence" value="ECO:0007669"/>
    <property type="project" value="InterPro"/>
</dbReference>
<evidence type="ECO:0000256" key="2">
    <source>
        <dbReference type="ARBA" id="ARBA00022801"/>
    </source>
</evidence>
<dbReference type="OrthoDB" id="9792518at2"/>
<dbReference type="SFLD" id="SFLDG01129">
    <property type="entry name" value="C1.5:_HAD__Beta-PGM__Phosphata"/>
    <property type="match status" value="1"/>
</dbReference>
<evidence type="ECO:0000256" key="1">
    <source>
        <dbReference type="ARBA" id="ARBA00008106"/>
    </source>
</evidence>
<dbReference type="InterPro" id="IPR023198">
    <property type="entry name" value="PGP-like_dom2"/>
</dbReference>
<dbReference type="InterPro" id="IPR006439">
    <property type="entry name" value="HAD-SF_hydro_IA"/>
</dbReference>
<reference evidence="3 4" key="1">
    <citation type="submission" date="2009-01" db="EMBL/GenBank/DDBJ databases">
        <title>Complete sequence of Geobacter sp. FRC-32.</title>
        <authorList>
            <consortium name="US DOE Joint Genome Institute"/>
            <person name="Lucas S."/>
            <person name="Copeland A."/>
            <person name="Lapidus A."/>
            <person name="Glavina del Rio T."/>
            <person name="Dalin E."/>
            <person name="Tice H."/>
            <person name="Bruce D."/>
            <person name="Goodwin L."/>
            <person name="Pitluck S."/>
            <person name="Saunders E."/>
            <person name="Brettin T."/>
            <person name="Detter J.C."/>
            <person name="Han C."/>
            <person name="Larimer F."/>
            <person name="Land M."/>
            <person name="Hauser L."/>
            <person name="Kyrpides N."/>
            <person name="Ovchinnikova G."/>
            <person name="Kostka J."/>
            <person name="Richardson P."/>
        </authorList>
    </citation>
    <scope>NUCLEOTIDE SEQUENCE [LARGE SCALE GENOMIC DNA]</scope>
    <source>
        <strain evidence="4">DSM 22248 / JCM 15807 / FRC-32</strain>
    </source>
</reference>
<evidence type="ECO:0000313" key="3">
    <source>
        <dbReference type="EMBL" id="ACM18704.1"/>
    </source>
</evidence>
<dbReference type="PRINTS" id="PR00413">
    <property type="entry name" value="HADHALOGNASE"/>
</dbReference>
<dbReference type="EMBL" id="CP001390">
    <property type="protein sequence ID" value="ACM18704.1"/>
    <property type="molecule type" value="Genomic_DNA"/>
</dbReference>
<dbReference type="eggNOG" id="COG1011">
    <property type="taxonomic scope" value="Bacteria"/>
</dbReference>
<dbReference type="InterPro" id="IPR006328">
    <property type="entry name" value="2-HAD"/>
</dbReference>
<dbReference type="STRING" id="316067.Geob_0333"/>
<dbReference type="HOGENOM" id="CLU_045011_3_1_7"/>
<dbReference type="Gene3D" id="3.40.50.1000">
    <property type="entry name" value="HAD superfamily/HAD-like"/>
    <property type="match status" value="1"/>
</dbReference>
<keyword evidence="4" id="KW-1185">Reference proteome</keyword>
<sequence>MAKVVIFDLVGTLFSLETVNRLLEKEGLKGDSWFQESIQTAMAATLAERYLPFRDVVELSLTNLVEIHGLTAVSIPAVMEKLKELQPMAGAVECLKKLKGQKARLAVLTNSGKPAAVALLERSGLATHFEMIVSTDEVEKCKPHPSTYLLAMDRLGAEPEDCWMVAAHGWDIYGAAAAGFHTVWVMNRDRRWPFPGLPPGATISALGELPEVIGTWGK</sequence>
<dbReference type="PANTHER" id="PTHR43316">
    <property type="entry name" value="HYDROLASE, HALOACID DELAHOGENASE-RELATED"/>
    <property type="match status" value="1"/>
</dbReference>
<dbReference type="NCBIfam" id="TIGR01509">
    <property type="entry name" value="HAD-SF-IA-v3"/>
    <property type="match status" value="1"/>
</dbReference>
<gene>
    <name evidence="3" type="ordered locus">Geob_0333</name>
</gene>
<dbReference type="Pfam" id="PF00702">
    <property type="entry name" value="Hydrolase"/>
    <property type="match status" value="1"/>
</dbReference>
<dbReference type="Gene3D" id="1.10.150.240">
    <property type="entry name" value="Putative phosphatase, domain 2"/>
    <property type="match status" value="1"/>
</dbReference>
<accession>B9LYX2</accession>
<comment type="similarity">
    <text evidence="1">Belongs to the HAD-like hydrolase superfamily. S-2-haloalkanoic acid dehalogenase family.</text>
</comment>
<proteinExistence type="inferred from homology"/>
<dbReference type="SUPFAM" id="SSF56784">
    <property type="entry name" value="HAD-like"/>
    <property type="match status" value="1"/>
</dbReference>
<dbReference type="InterPro" id="IPR023214">
    <property type="entry name" value="HAD_sf"/>
</dbReference>
<evidence type="ECO:0000313" key="4">
    <source>
        <dbReference type="Proteomes" id="UP000007721"/>
    </source>
</evidence>
<dbReference type="Proteomes" id="UP000007721">
    <property type="component" value="Chromosome"/>
</dbReference>
<dbReference type="NCBIfam" id="TIGR01428">
    <property type="entry name" value="HAD_type_II"/>
    <property type="match status" value="1"/>
</dbReference>
<keyword evidence="2" id="KW-0378">Hydrolase</keyword>
<organism evidence="3 4">
    <name type="scientific">Geotalea daltonii (strain DSM 22248 / JCM 15807 / FRC-32)</name>
    <name type="common">Geobacter daltonii</name>
    <dbReference type="NCBI Taxonomy" id="316067"/>
    <lineage>
        <taxon>Bacteria</taxon>
        <taxon>Pseudomonadati</taxon>
        <taxon>Thermodesulfobacteriota</taxon>
        <taxon>Desulfuromonadia</taxon>
        <taxon>Geobacterales</taxon>
        <taxon>Geobacteraceae</taxon>
        <taxon>Geotalea</taxon>
    </lineage>
</organism>
<dbReference type="KEGG" id="geo:Geob_0333"/>
<dbReference type="NCBIfam" id="TIGR01493">
    <property type="entry name" value="HAD-SF-IA-v2"/>
    <property type="match status" value="1"/>
</dbReference>
<dbReference type="RefSeq" id="WP_012645433.1">
    <property type="nucleotide sequence ID" value="NC_011979.1"/>
</dbReference>
<name>B9LYX2_GEODF</name>
<dbReference type="InterPro" id="IPR036412">
    <property type="entry name" value="HAD-like_sf"/>
</dbReference>
<dbReference type="SFLD" id="SFLDS00003">
    <property type="entry name" value="Haloacid_Dehalogenase"/>
    <property type="match status" value="1"/>
</dbReference>
<dbReference type="AlphaFoldDB" id="B9LYX2"/>
<protein>
    <submittedName>
        <fullName evidence="3">Haloacid dehalogenase, type II</fullName>
    </submittedName>
</protein>
<dbReference type="InterPro" id="IPR051540">
    <property type="entry name" value="S-2-haloacid_dehalogenase"/>
</dbReference>
<dbReference type="PANTHER" id="PTHR43316:SF3">
    <property type="entry name" value="HALOACID DEHALOGENASE, TYPE II (AFU_ORTHOLOGUE AFUA_2G07750)-RELATED"/>
    <property type="match status" value="1"/>
</dbReference>